<sequence length="203" mass="22377">MKTLCHNVGKLLRCVKSKPFRRHERDINDSFLPRELLLEIHRYDPEPFVSDAKPALDVTAPTPSYETLINPYTIDRKSGNIVPHYATYPRVLLRPNAGSATTAAPMEALEKADEEADVRVAVEAAFEETKFLVPGELIDSLVVEGIEKLVEGIEKLDAEPEELELALTVAPIDPVAGTSLADANVELERDVEAVVATDTEYPS</sequence>
<reference evidence="1" key="1">
    <citation type="journal article" date="2021" name="J Fungi (Basel)">
        <title>Virulence traits and population genomics of the black yeast Aureobasidium melanogenum.</title>
        <authorList>
            <person name="Cernosa A."/>
            <person name="Sun X."/>
            <person name="Gostincar C."/>
            <person name="Fang C."/>
            <person name="Gunde-Cimerman N."/>
            <person name="Song Z."/>
        </authorList>
    </citation>
    <scope>NUCLEOTIDE SEQUENCE</scope>
    <source>
        <strain evidence="1">EXF-9298</strain>
    </source>
</reference>
<organism evidence="1 2">
    <name type="scientific">Aureobasidium melanogenum</name>
    <name type="common">Aureobasidium pullulans var. melanogenum</name>
    <dbReference type="NCBI Taxonomy" id="46634"/>
    <lineage>
        <taxon>Eukaryota</taxon>
        <taxon>Fungi</taxon>
        <taxon>Dikarya</taxon>
        <taxon>Ascomycota</taxon>
        <taxon>Pezizomycotina</taxon>
        <taxon>Dothideomycetes</taxon>
        <taxon>Dothideomycetidae</taxon>
        <taxon>Dothideales</taxon>
        <taxon>Saccotheciaceae</taxon>
        <taxon>Aureobasidium</taxon>
    </lineage>
</organism>
<dbReference type="Proteomes" id="UP000729357">
    <property type="component" value="Unassembled WGS sequence"/>
</dbReference>
<reference evidence="1" key="2">
    <citation type="submission" date="2021-08" db="EMBL/GenBank/DDBJ databases">
        <authorList>
            <person name="Gostincar C."/>
            <person name="Sun X."/>
            <person name="Song Z."/>
            <person name="Gunde-Cimerman N."/>
        </authorList>
    </citation>
    <scope>NUCLEOTIDE SEQUENCE</scope>
    <source>
        <strain evidence="1">EXF-9298</strain>
    </source>
</reference>
<keyword evidence="2" id="KW-1185">Reference proteome</keyword>
<dbReference type="EMBL" id="JAHFXS010001839">
    <property type="protein sequence ID" value="KAG9975270.1"/>
    <property type="molecule type" value="Genomic_DNA"/>
</dbReference>
<name>A0A9P8JSM6_AURME</name>
<dbReference type="AlphaFoldDB" id="A0A9P8JSM6"/>
<feature type="non-terminal residue" evidence="1">
    <location>
        <position position="1"/>
    </location>
</feature>
<protein>
    <submittedName>
        <fullName evidence="1">Uncharacterized protein</fullName>
    </submittedName>
</protein>
<comment type="caution">
    <text evidence="1">The sequence shown here is derived from an EMBL/GenBank/DDBJ whole genome shotgun (WGS) entry which is preliminary data.</text>
</comment>
<gene>
    <name evidence="1" type="ORF">KCU98_g11452</name>
</gene>
<evidence type="ECO:0000313" key="2">
    <source>
        <dbReference type="Proteomes" id="UP000729357"/>
    </source>
</evidence>
<accession>A0A9P8JSM6</accession>
<proteinExistence type="predicted"/>
<evidence type="ECO:0000313" key="1">
    <source>
        <dbReference type="EMBL" id="KAG9975270.1"/>
    </source>
</evidence>